<evidence type="ECO:0000256" key="1">
    <source>
        <dbReference type="SAM" id="SignalP"/>
    </source>
</evidence>
<dbReference type="Gene3D" id="2.40.160.20">
    <property type="match status" value="1"/>
</dbReference>
<feature type="signal peptide" evidence="1">
    <location>
        <begin position="1"/>
        <end position="22"/>
    </location>
</feature>
<protein>
    <submittedName>
        <fullName evidence="2">DUF481 domain-containing protein</fullName>
    </submittedName>
</protein>
<name>A0ABU4APB2_9HYPH</name>
<reference evidence="2 3" key="1">
    <citation type="submission" date="2023-10" db="EMBL/GenBank/DDBJ databases">
        <authorList>
            <person name="Venkata Ramana C."/>
            <person name="Sasikala C."/>
            <person name="Dhurka M."/>
        </authorList>
    </citation>
    <scope>NUCLEOTIDE SEQUENCE [LARGE SCALE GENOMIC DNA]</scope>
    <source>
        <strain evidence="2 3">KCTC 32151</strain>
    </source>
</reference>
<comment type="caution">
    <text evidence="2">The sequence shown here is derived from an EMBL/GenBank/DDBJ whole genome shotgun (WGS) entry which is preliminary data.</text>
</comment>
<dbReference type="Pfam" id="PF04338">
    <property type="entry name" value="DUF481"/>
    <property type="match status" value="1"/>
</dbReference>
<gene>
    <name evidence="2" type="ORF">R2G56_17415</name>
</gene>
<proteinExistence type="predicted"/>
<dbReference type="Proteomes" id="UP001185659">
    <property type="component" value="Unassembled WGS sequence"/>
</dbReference>
<feature type="chain" id="PRO_5045882927" evidence="1">
    <location>
        <begin position="23"/>
        <end position="271"/>
    </location>
</feature>
<keyword evidence="1" id="KW-0732">Signal</keyword>
<dbReference type="RefSeq" id="WP_317562097.1">
    <property type="nucleotide sequence ID" value="NZ_JAWLIP010000008.1"/>
</dbReference>
<dbReference type="EMBL" id="JAWLIP010000008">
    <property type="protein sequence ID" value="MDV6228077.1"/>
    <property type="molecule type" value="Genomic_DNA"/>
</dbReference>
<keyword evidence="3" id="KW-1185">Reference proteome</keyword>
<sequence>MRASLAVLAAATLTATALGAKASDLPAPAENEGETERPWVLQITPYVWGTGLSGDVSPFRRGPTIGIKKSFSDVIEDLDFAGFVNVWGRYERFVFSADMLYVSTTDSKVVHGTIPRPPLSVRLDASIDTRQFTSTLQAGYRVIETPDFTFDVLGGVRFWHISNDVDLDVEVAGQKRRISYGEDFGWVDPVIGARAFLRMTEKLSLQAQADVGGFGGGSNSTWSVLATANYTMTDHLSVSAGYKYLDINYKDDGHVFDTTMSGPVIGLTYRF</sequence>
<evidence type="ECO:0000313" key="3">
    <source>
        <dbReference type="Proteomes" id="UP001185659"/>
    </source>
</evidence>
<organism evidence="2 3">
    <name type="scientific">Nitratireductor aquimarinus</name>
    <dbReference type="NCBI Taxonomy" id="889300"/>
    <lineage>
        <taxon>Bacteria</taxon>
        <taxon>Pseudomonadati</taxon>
        <taxon>Pseudomonadota</taxon>
        <taxon>Alphaproteobacteria</taxon>
        <taxon>Hyphomicrobiales</taxon>
        <taxon>Phyllobacteriaceae</taxon>
        <taxon>Nitratireductor</taxon>
    </lineage>
</organism>
<dbReference type="SUPFAM" id="SSF56925">
    <property type="entry name" value="OMPA-like"/>
    <property type="match status" value="1"/>
</dbReference>
<evidence type="ECO:0000313" key="2">
    <source>
        <dbReference type="EMBL" id="MDV6228077.1"/>
    </source>
</evidence>
<accession>A0ABU4APB2</accession>
<dbReference type="InterPro" id="IPR011250">
    <property type="entry name" value="OMP/PagP_B-barrel"/>
</dbReference>
<dbReference type="InterPro" id="IPR007433">
    <property type="entry name" value="DUF481"/>
</dbReference>